<reference evidence="6 7" key="1">
    <citation type="submission" date="2024-09" db="EMBL/GenBank/DDBJ databases">
        <authorList>
            <person name="Sun Q."/>
            <person name="Mori K."/>
        </authorList>
    </citation>
    <scope>NUCLEOTIDE SEQUENCE [LARGE SCALE GENOMIC DNA]</scope>
    <source>
        <strain evidence="6 7">JCM 4362</strain>
    </source>
</reference>
<dbReference type="SMART" id="SM00382">
    <property type="entry name" value="AAA"/>
    <property type="match status" value="1"/>
</dbReference>
<dbReference type="SUPFAM" id="SSF48019">
    <property type="entry name" value="post-AAA+ oligomerization domain-like"/>
    <property type="match status" value="1"/>
</dbReference>
<dbReference type="Pfam" id="PF00004">
    <property type="entry name" value="AAA"/>
    <property type="match status" value="1"/>
</dbReference>
<evidence type="ECO:0000256" key="1">
    <source>
        <dbReference type="ARBA" id="ARBA00008959"/>
    </source>
</evidence>
<organism evidence="6 7">
    <name type="scientific">Streptomyces cremeus</name>
    <dbReference type="NCBI Taxonomy" id="66881"/>
    <lineage>
        <taxon>Bacteria</taxon>
        <taxon>Bacillati</taxon>
        <taxon>Actinomycetota</taxon>
        <taxon>Actinomycetes</taxon>
        <taxon>Kitasatosporales</taxon>
        <taxon>Streptomycetaceae</taxon>
        <taxon>Streptomyces</taxon>
    </lineage>
</organism>
<proteinExistence type="inferred from homology"/>
<gene>
    <name evidence="6" type="ORF">ACFFTU_32425</name>
</gene>
<dbReference type="InterPro" id="IPR003593">
    <property type="entry name" value="AAA+_ATPase"/>
</dbReference>
<dbReference type="Gene3D" id="1.10.3710.10">
    <property type="entry name" value="DNA polymerase III clamp loader subunits, C-terminal domain"/>
    <property type="match status" value="1"/>
</dbReference>
<dbReference type="Proteomes" id="UP001589718">
    <property type="component" value="Unassembled WGS sequence"/>
</dbReference>
<evidence type="ECO:0000256" key="4">
    <source>
        <dbReference type="SAM" id="MobiDB-lite"/>
    </source>
</evidence>
<evidence type="ECO:0000313" key="7">
    <source>
        <dbReference type="Proteomes" id="UP001589718"/>
    </source>
</evidence>
<dbReference type="EMBL" id="JBHMCR010000022">
    <property type="protein sequence ID" value="MFB9524647.1"/>
    <property type="molecule type" value="Genomic_DNA"/>
</dbReference>
<comment type="similarity">
    <text evidence="1">Belongs to the AAA ATPase family. RarA/MGS1/WRNIP1 subfamily.</text>
</comment>
<dbReference type="PANTHER" id="PTHR13779:SF7">
    <property type="entry name" value="ATPASE WRNIP1"/>
    <property type="match status" value="1"/>
</dbReference>
<evidence type="ECO:0000256" key="2">
    <source>
        <dbReference type="ARBA" id="ARBA00022741"/>
    </source>
</evidence>
<dbReference type="Gene3D" id="1.10.8.60">
    <property type="match status" value="1"/>
</dbReference>
<name>A0ABV5PN46_STRCM</name>
<feature type="region of interest" description="Disordered" evidence="4">
    <location>
        <begin position="1"/>
        <end position="24"/>
    </location>
</feature>
<dbReference type="RefSeq" id="WP_345224929.1">
    <property type="nucleotide sequence ID" value="NZ_BAAAXE010000013.1"/>
</dbReference>
<dbReference type="Pfam" id="PF12002">
    <property type="entry name" value="MgsA_C"/>
    <property type="match status" value="1"/>
</dbReference>
<dbReference type="InterPro" id="IPR051314">
    <property type="entry name" value="AAA_ATPase_RarA/MGS1/WRNIP1"/>
</dbReference>
<comment type="caution">
    <text evidence="6">The sequence shown here is derived from an EMBL/GenBank/DDBJ whole genome shotgun (WGS) entry which is preliminary data.</text>
</comment>
<dbReference type="InterPro" id="IPR027417">
    <property type="entry name" value="P-loop_NTPase"/>
</dbReference>
<keyword evidence="7" id="KW-1185">Reference proteome</keyword>
<keyword evidence="2" id="KW-0547">Nucleotide-binding</keyword>
<evidence type="ECO:0000259" key="5">
    <source>
        <dbReference type="SMART" id="SM00382"/>
    </source>
</evidence>
<evidence type="ECO:0000313" key="6">
    <source>
        <dbReference type="EMBL" id="MFB9524647.1"/>
    </source>
</evidence>
<dbReference type="InterPro" id="IPR008921">
    <property type="entry name" value="DNA_pol3_clamp-load_cplx_C"/>
</dbReference>
<dbReference type="PANTHER" id="PTHR13779">
    <property type="entry name" value="WERNER HELICASE-INTERACTING PROTEIN 1 FAMILY MEMBER"/>
    <property type="match status" value="1"/>
</dbReference>
<dbReference type="SUPFAM" id="SSF52540">
    <property type="entry name" value="P-loop containing nucleoside triphosphate hydrolases"/>
    <property type="match status" value="1"/>
</dbReference>
<dbReference type="Pfam" id="PF16193">
    <property type="entry name" value="AAA_assoc_2"/>
    <property type="match status" value="1"/>
</dbReference>
<dbReference type="InterPro" id="IPR021886">
    <property type="entry name" value="MgsA_C"/>
</dbReference>
<dbReference type="InterPro" id="IPR003959">
    <property type="entry name" value="ATPase_AAA_core"/>
</dbReference>
<protein>
    <submittedName>
        <fullName evidence="6">Replication-associated recombination protein A</fullName>
    </submittedName>
</protein>
<accession>A0ABV5PN46</accession>
<evidence type="ECO:0000256" key="3">
    <source>
        <dbReference type="ARBA" id="ARBA00022840"/>
    </source>
</evidence>
<dbReference type="CDD" id="cd18139">
    <property type="entry name" value="HLD_clamp_RarA"/>
    <property type="match status" value="1"/>
</dbReference>
<dbReference type="InterPro" id="IPR032423">
    <property type="entry name" value="AAA_assoc_2"/>
</dbReference>
<keyword evidence="3" id="KW-0067">ATP-binding</keyword>
<dbReference type="Gene3D" id="3.40.50.300">
    <property type="entry name" value="P-loop containing nucleotide triphosphate hydrolases"/>
    <property type="match status" value="1"/>
</dbReference>
<dbReference type="Gene3D" id="1.20.272.10">
    <property type="match status" value="1"/>
</dbReference>
<sequence length="456" mass="48584">MEPDLFTAAAEERQASDPSASPLAVRMRPRTLDEVFGQKHLLKPGSPLRRLVGEGSGGPAGASSVILWGPPGIGKTTLAYVVSQATQKRFVELSAITAGVKEVRAVIEGARRASGGYGKETVLFLDEIHRFSKAQQDSLLPAVENRWVTLIAATTENPYFSIISPLLSRSLLLTLESLTDDDLRGLLHRALTEERGLGGAVTLPQDAEDHILRISGGDARRALTALEAAAGAAIAKGEQEITLETVEEAVDRAAVRYDRDGDQHYDVASALIKSIRGSDVDAALHYLARMIEAGEDPRFIARRLMISASEDIGLADPTALPTAVAAAQAVAMIGFPEAALTLSHATIALALAPKSNAATLAIQAARADVRNGLAGAVPAHLRDGHYKGAAELGHAQGYVYPHDVPGGIAAQQYAPDEVKDKEYYRPTRYGAEARYADVVEKVRERLHGPERPPAKG</sequence>
<dbReference type="CDD" id="cd00009">
    <property type="entry name" value="AAA"/>
    <property type="match status" value="1"/>
</dbReference>
<feature type="domain" description="AAA+ ATPase" evidence="5">
    <location>
        <begin position="61"/>
        <end position="177"/>
    </location>
</feature>